<dbReference type="Proteomes" id="UP000621500">
    <property type="component" value="Unassembled WGS sequence"/>
</dbReference>
<dbReference type="SUPFAM" id="SSF52540">
    <property type="entry name" value="P-loop containing nucleoside triphosphate hydrolases"/>
    <property type="match status" value="1"/>
</dbReference>
<dbReference type="RefSeq" id="WP_203856227.1">
    <property type="nucleotide sequence ID" value="NZ_BAAAZQ010000005.1"/>
</dbReference>
<reference evidence="4 5" key="1">
    <citation type="submission" date="2021-01" db="EMBL/GenBank/DDBJ databases">
        <title>Whole genome shotgun sequence of Plantactinospora mayteni NBRC 109088.</title>
        <authorList>
            <person name="Komaki H."/>
            <person name="Tamura T."/>
        </authorList>
    </citation>
    <scope>NUCLEOTIDE SEQUENCE [LARGE SCALE GENOMIC DNA]</scope>
    <source>
        <strain evidence="4 5">NBRC 109088</strain>
    </source>
</reference>
<dbReference type="InterPro" id="IPR051162">
    <property type="entry name" value="T4SS_component"/>
</dbReference>
<dbReference type="Pfam" id="PF10412">
    <property type="entry name" value="TrwB_AAD_bind"/>
    <property type="match status" value="1"/>
</dbReference>
<feature type="domain" description="Type IV secretion system coupling protein TraD DNA-binding" evidence="2">
    <location>
        <begin position="433"/>
        <end position="512"/>
    </location>
</feature>
<sequence>MSGLSWESWTSWVTDRPWLAVVAALGLVAYVFGRDQLLAWRHRRLVDGARWVTIAAPPEVDEHSAAALWSTMTGVLTPSVWRRRVFGTPHVAWEYTWTGRTLTIRLWVPGTIPPGAVESAVRGAWPACAVAVDETAGPPIPAAVAEQAGGALWPQETDVLPLRTEHEADPLRALLSAGAGVRHREHACVQILARPASARRVRRARRTAVKPAGTPGGDVANKAVNSMARLAIEPILWLLEVFLPGPTRRPTSPRTYASRAEVRDPVADAHQHAVVDKAVRVPHFEIAIRHAVAIDDDSTNDRSGKEAKAEKEDKRTREAKRRDDERRRQMRARLAGLGHTFASAAATYTRPNRLRRMKMGEPVSVLASRRLLRGFLATVEELAVLAALPQDLAVPGLDRARAKAMPSPAAIPSGGREVKVLGRSQIGGHSVGLNVVDARQHVHLIGKTGVGKSTLLLNMILSDVHARRGAVVIDPRGDLVLDILDRLPASYADRIAIIDPEQDNPACFNPLDDGGDAHLAVDNLVGVFSKIFQRHWGPRIDDTLRVSCLTLMRHASPTLSLVPPLLNDRQFRGRFVYDLSDPEGLGGFWAWYDSMNEGQRAQVIGPVLARLRAFLLRDFVKNVIGTAHTSFQMSRILDGGLLLCRLPKGVLGEETARILGSLIVARVWQAAIARAGQPEDERHDATLYIDECQNFLNLPGSVDDMLAEARGFRLGLVLAHQNLAQLPKETADAVSANARSKIFFNVDPNDARELSKHTRPELDDHDLAHLDVYTASARLLVSNRELPAFTFTTNPPVEPVGEATAIRQRVTAAHARPTEETAMQQVARKALHRRTNPRQS</sequence>
<accession>A0ABQ4EIM7</accession>
<dbReference type="Gene3D" id="3.40.50.300">
    <property type="entry name" value="P-loop containing nucleotide triphosphate hydrolases"/>
    <property type="match status" value="2"/>
</dbReference>
<keyword evidence="5" id="KW-1185">Reference proteome</keyword>
<comment type="caution">
    <text evidence="4">The sequence shown here is derived from an EMBL/GenBank/DDBJ whole genome shotgun (WGS) entry which is preliminary data.</text>
</comment>
<dbReference type="Pfam" id="PF12696">
    <property type="entry name" value="TraG-D_C"/>
    <property type="match status" value="1"/>
</dbReference>
<name>A0ABQ4EIM7_9ACTN</name>
<proteinExistence type="predicted"/>
<feature type="region of interest" description="Disordered" evidence="1">
    <location>
        <begin position="297"/>
        <end position="327"/>
    </location>
</feature>
<evidence type="ECO:0000259" key="3">
    <source>
        <dbReference type="Pfam" id="PF12696"/>
    </source>
</evidence>
<evidence type="ECO:0008006" key="6">
    <source>
        <dbReference type="Google" id="ProtNLM"/>
    </source>
</evidence>
<dbReference type="CDD" id="cd01127">
    <property type="entry name" value="TrwB_TraG_TraD_VirD4"/>
    <property type="match status" value="2"/>
</dbReference>
<protein>
    <recommendedName>
        <fullName evidence="6">Type VI secretion protein</fullName>
    </recommendedName>
</protein>
<dbReference type="EMBL" id="BONX01000006">
    <property type="protein sequence ID" value="GIG94584.1"/>
    <property type="molecule type" value="Genomic_DNA"/>
</dbReference>
<dbReference type="InterPro" id="IPR027417">
    <property type="entry name" value="P-loop_NTPase"/>
</dbReference>
<feature type="domain" description="TraD/TraG TraM recognition site" evidence="3">
    <location>
        <begin position="686"/>
        <end position="756"/>
    </location>
</feature>
<evidence type="ECO:0000313" key="5">
    <source>
        <dbReference type="Proteomes" id="UP000621500"/>
    </source>
</evidence>
<feature type="compositionally biased region" description="Basic and acidic residues" evidence="1">
    <location>
        <begin position="299"/>
        <end position="327"/>
    </location>
</feature>
<organism evidence="4 5">
    <name type="scientific">Plantactinospora mayteni</name>
    <dbReference type="NCBI Taxonomy" id="566021"/>
    <lineage>
        <taxon>Bacteria</taxon>
        <taxon>Bacillati</taxon>
        <taxon>Actinomycetota</taxon>
        <taxon>Actinomycetes</taxon>
        <taxon>Micromonosporales</taxon>
        <taxon>Micromonosporaceae</taxon>
        <taxon>Plantactinospora</taxon>
    </lineage>
</organism>
<evidence type="ECO:0000256" key="1">
    <source>
        <dbReference type="SAM" id="MobiDB-lite"/>
    </source>
</evidence>
<feature type="compositionally biased region" description="Basic residues" evidence="1">
    <location>
        <begin position="829"/>
        <end position="840"/>
    </location>
</feature>
<feature type="region of interest" description="Disordered" evidence="1">
    <location>
        <begin position="814"/>
        <end position="840"/>
    </location>
</feature>
<dbReference type="InterPro" id="IPR032689">
    <property type="entry name" value="TraG-D_C"/>
</dbReference>
<evidence type="ECO:0000313" key="4">
    <source>
        <dbReference type="EMBL" id="GIG94584.1"/>
    </source>
</evidence>
<gene>
    <name evidence="4" type="ORF">Pma05_11570</name>
</gene>
<evidence type="ECO:0000259" key="2">
    <source>
        <dbReference type="Pfam" id="PF10412"/>
    </source>
</evidence>
<dbReference type="PANTHER" id="PTHR30121">
    <property type="entry name" value="UNCHARACTERIZED PROTEIN YJGR-RELATED"/>
    <property type="match status" value="1"/>
</dbReference>
<dbReference type="PANTHER" id="PTHR30121:SF11">
    <property type="entry name" value="AAA+ ATPASE DOMAIN-CONTAINING PROTEIN"/>
    <property type="match status" value="1"/>
</dbReference>
<dbReference type="InterPro" id="IPR019476">
    <property type="entry name" value="T4SS_TraD_DNA-bd"/>
</dbReference>